<dbReference type="PROSITE" id="PS50975">
    <property type="entry name" value="ATP_GRASP"/>
    <property type="match status" value="1"/>
</dbReference>
<dbReference type="Gene3D" id="3.30.470.20">
    <property type="entry name" value="ATP-grasp fold, B domain"/>
    <property type="match status" value="1"/>
</dbReference>
<comment type="caution">
    <text evidence="3">The sequence shown here is derived from an EMBL/GenBank/DDBJ whole genome shotgun (WGS) entry which is preliminary data.</text>
</comment>
<dbReference type="InterPro" id="IPR040803">
    <property type="entry name" value="MfnD_preATP-grasp"/>
</dbReference>
<dbReference type="Pfam" id="PF02655">
    <property type="entry name" value="ATP-grasp_3"/>
    <property type="match status" value="1"/>
</dbReference>
<proteinExistence type="predicted"/>
<reference evidence="3 4" key="1">
    <citation type="journal article" date="2013" name="Mar. Genomics">
        <title>Expression of sulfatases in Rhodopirellula baltica and the diversity of sulfatases in the genus Rhodopirellula.</title>
        <authorList>
            <person name="Wegner C.E."/>
            <person name="Richter-Heitmann T."/>
            <person name="Klindworth A."/>
            <person name="Klockow C."/>
            <person name="Richter M."/>
            <person name="Achstetter T."/>
            <person name="Glockner F.O."/>
            <person name="Harder J."/>
        </authorList>
    </citation>
    <scope>NUCLEOTIDE SEQUENCE [LARGE SCALE GENOMIC DNA]</scope>
    <source>
        <strain evidence="3 4">SM41</strain>
    </source>
</reference>
<dbReference type="OrthoDB" id="271331at2"/>
<evidence type="ECO:0000313" key="3">
    <source>
        <dbReference type="EMBL" id="EMI52101.1"/>
    </source>
</evidence>
<keyword evidence="4" id="KW-1185">Reference proteome</keyword>
<sequence>MSGNEPAGGAATPRVFVAEYLCGGGMFDTPCQAIPDSLLGEGSSMWRALVEDFSQWAVVRTVTDPRLKFPIYDQTQVEAVEMEPCASPWNQWIAEARKCDFAVVVIPETDGLLTKGISLMRAAGIEVLAPGGNAIGLSGDKWAMAKWLHGHDIPHPDTWCVERRKSSGDQRSYGCSRPLSAGKLGPLTGKFPEGGYLVKPRDGCGTMDIRRYEELQPALTSMHKHEITQQRMIGRSASVLVTGHRSNGSINMLPAVWQTIEEVPSEARPGNETNEIGPAEMPPLATNQLVYRGGSGPIPMEMQLRAHALVSRVMQALPGKLSGFLGIDLILGRDANHDVVIELNSRLTTSYIGLRKMTEQNLTRRLFYDGESAPKINVPTDSVQWSIGECAAALPGNWR</sequence>
<dbReference type="RefSeq" id="WP_008688422.1">
    <property type="nucleotide sequence ID" value="NZ_ANOH01000448.1"/>
</dbReference>
<dbReference type="Pfam" id="PF18301">
    <property type="entry name" value="preATP-grasp_3"/>
    <property type="match status" value="1"/>
</dbReference>
<keyword evidence="1" id="KW-0067">ATP-binding</keyword>
<dbReference type="EMBL" id="ANOH01000448">
    <property type="protein sequence ID" value="EMI52101.1"/>
    <property type="molecule type" value="Genomic_DNA"/>
</dbReference>
<feature type="domain" description="ATP-grasp" evidence="2">
    <location>
        <begin position="145"/>
        <end position="371"/>
    </location>
</feature>
<evidence type="ECO:0000313" key="4">
    <source>
        <dbReference type="Proteomes" id="UP000011885"/>
    </source>
</evidence>
<dbReference type="Proteomes" id="UP000011885">
    <property type="component" value="Unassembled WGS sequence"/>
</dbReference>
<dbReference type="SUPFAM" id="SSF56059">
    <property type="entry name" value="Glutathione synthetase ATP-binding domain-like"/>
    <property type="match status" value="1"/>
</dbReference>
<dbReference type="InterPro" id="IPR011761">
    <property type="entry name" value="ATP-grasp"/>
</dbReference>
<evidence type="ECO:0000259" key="2">
    <source>
        <dbReference type="PROSITE" id="PS50975"/>
    </source>
</evidence>
<keyword evidence="1" id="KW-0547">Nucleotide-binding</keyword>
<dbReference type="GO" id="GO:0046872">
    <property type="term" value="F:metal ion binding"/>
    <property type="evidence" value="ECO:0007669"/>
    <property type="project" value="InterPro"/>
</dbReference>
<dbReference type="Gene3D" id="3.40.50.11770">
    <property type="match status" value="1"/>
</dbReference>
<gene>
    <name evidence="3" type="ORF">RSSM_06445</name>
</gene>
<protein>
    <submittedName>
        <fullName evidence="3">Protein containing ATP-grasp fold, DUF201-type</fullName>
    </submittedName>
</protein>
<dbReference type="GO" id="GO:0005524">
    <property type="term" value="F:ATP binding"/>
    <property type="evidence" value="ECO:0007669"/>
    <property type="project" value="UniProtKB-UniRule"/>
</dbReference>
<name>M5U2L2_9BACT</name>
<organism evidence="3 4">
    <name type="scientific">Rhodopirellula sallentina SM41</name>
    <dbReference type="NCBI Taxonomy" id="1263870"/>
    <lineage>
        <taxon>Bacteria</taxon>
        <taxon>Pseudomonadati</taxon>
        <taxon>Planctomycetota</taxon>
        <taxon>Planctomycetia</taxon>
        <taxon>Pirellulales</taxon>
        <taxon>Pirellulaceae</taxon>
        <taxon>Rhodopirellula</taxon>
    </lineage>
</organism>
<dbReference type="AlphaFoldDB" id="M5U2L2"/>
<dbReference type="InterPro" id="IPR003806">
    <property type="entry name" value="ATP-grasp_PylC-type"/>
</dbReference>
<evidence type="ECO:0000256" key="1">
    <source>
        <dbReference type="PROSITE-ProRule" id="PRU00409"/>
    </source>
</evidence>
<dbReference type="PATRIC" id="fig|1263870.3.peg.6828"/>
<accession>M5U2L2</accession>